<evidence type="ECO:0000313" key="1">
    <source>
        <dbReference type="EMBL" id="SMC14074.1"/>
    </source>
</evidence>
<gene>
    <name evidence="1" type="ORF">ROA7745_03938</name>
</gene>
<name>A0A1X7BWU2_9RHOB</name>
<proteinExistence type="predicted"/>
<keyword evidence="2" id="KW-1185">Reference proteome</keyword>
<dbReference type="AlphaFoldDB" id="A0A1X7BWU2"/>
<protein>
    <submittedName>
        <fullName evidence="1">Uncharacterized protein</fullName>
    </submittedName>
</protein>
<reference evidence="1 2" key="1">
    <citation type="submission" date="2017-03" db="EMBL/GenBank/DDBJ databases">
        <authorList>
            <person name="Afonso C.L."/>
            <person name="Miller P.J."/>
            <person name="Scott M.A."/>
            <person name="Spackman E."/>
            <person name="Goraichik I."/>
            <person name="Dimitrov K.M."/>
            <person name="Suarez D.L."/>
            <person name="Swayne D.E."/>
        </authorList>
    </citation>
    <scope>NUCLEOTIDE SEQUENCE [LARGE SCALE GENOMIC DNA]</scope>
    <source>
        <strain evidence="1 2">CECT 7745</strain>
    </source>
</reference>
<organism evidence="1 2">
    <name type="scientific">Roseovarius aestuarii</name>
    <dbReference type="NCBI Taxonomy" id="475083"/>
    <lineage>
        <taxon>Bacteria</taxon>
        <taxon>Pseudomonadati</taxon>
        <taxon>Pseudomonadota</taxon>
        <taxon>Alphaproteobacteria</taxon>
        <taxon>Rhodobacterales</taxon>
        <taxon>Roseobacteraceae</taxon>
        <taxon>Roseovarius</taxon>
    </lineage>
</organism>
<sequence>MPIAHAEVIEEFVADFIVSDADSSVRDAIAATMVKFPNSMAIDAAFAFVSVAAALEQPVFKYTENDATRSDELYRSIAMFVADIYAVEKLSGWPAMCSQINDFWTKYGDTFFCPQSSK</sequence>
<dbReference type="Proteomes" id="UP000193224">
    <property type="component" value="Unassembled WGS sequence"/>
</dbReference>
<evidence type="ECO:0000313" key="2">
    <source>
        <dbReference type="Proteomes" id="UP000193224"/>
    </source>
</evidence>
<accession>A0A1X7BWU2</accession>
<dbReference type="EMBL" id="FWXB01000020">
    <property type="protein sequence ID" value="SMC14074.1"/>
    <property type="molecule type" value="Genomic_DNA"/>
</dbReference>